<gene>
    <name evidence="16" type="primary">hemJ</name>
    <name evidence="16" type="ORF">N7376_10765</name>
</gene>
<proteinExistence type="inferred from homology"/>
<dbReference type="GO" id="GO:0006782">
    <property type="term" value="P:protoporphyrinogen IX biosynthetic process"/>
    <property type="evidence" value="ECO:0007669"/>
    <property type="project" value="UniProtKB-UniRule"/>
</dbReference>
<evidence type="ECO:0000313" key="17">
    <source>
        <dbReference type="Proteomes" id="UP001158087"/>
    </source>
</evidence>
<dbReference type="PANTHER" id="PTHR40255">
    <property type="entry name" value="UPF0093 MEMBRANE PROTEIN SLR1790"/>
    <property type="match status" value="1"/>
</dbReference>
<dbReference type="GO" id="GO:0070818">
    <property type="term" value="F:protoporphyrinogen oxidase activity"/>
    <property type="evidence" value="ECO:0007669"/>
    <property type="project" value="UniProtKB-UniRule"/>
</dbReference>
<comment type="subunit">
    <text evidence="14">Homodimer.</text>
</comment>
<evidence type="ECO:0000256" key="12">
    <source>
        <dbReference type="ARBA" id="ARBA00023136"/>
    </source>
</evidence>
<comment type="function">
    <text evidence="14 15">Catalyzes the oxidation of protoporphyrinogen IX to protoporphyrin IX.</text>
</comment>
<name>A0AA42GY61_9HYPH</name>
<feature type="binding site" description="axial binding residue" evidence="14">
    <location>
        <position position="122"/>
    </location>
    <ligand>
        <name>heme</name>
        <dbReference type="ChEBI" id="CHEBI:30413"/>
    </ligand>
    <ligandPart>
        <name>Fe</name>
        <dbReference type="ChEBI" id="CHEBI:18248"/>
    </ligandPart>
</feature>
<keyword evidence="5 14" id="KW-1003">Cell membrane</keyword>
<dbReference type="AlphaFoldDB" id="A0AA42GY61"/>
<dbReference type="InterPro" id="IPR005265">
    <property type="entry name" value="HemJ-like"/>
</dbReference>
<evidence type="ECO:0000256" key="8">
    <source>
        <dbReference type="ARBA" id="ARBA00022723"/>
    </source>
</evidence>
<feature type="binding site" description="axial binding residue" evidence="14">
    <location>
        <position position="47"/>
    </location>
    <ligand>
        <name>heme</name>
        <dbReference type="ChEBI" id="CHEBI:30413"/>
    </ligand>
    <ligandPart>
        <name>Fe</name>
        <dbReference type="ChEBI" id="CHEBI:18248"/>
    </ligandPart>
</feature>
<keyword evidence="9 14" id="KW-1133">Transmembrane helix</keyword>
<evidence type="ECO:0000256" key="2">
    <source>
        <dbReference type="ARBA" id="ARBA00005073"/>
    </source>
</evidence>
<keyword evidence="6 14" id="KW-0349">Heme</keyword>
<evidence type="ECO:0000256" key="1">
    <source>
        <dbReference type="ARBA" id="ARBA00004651"/>
    </source>
</evidence>
<feature type="transmembrane region" description="Helical" evidence="14">
    <location>
        <begin position="46"/>
        <end position="67"/>
    </location>
</feature>
<evidence type="ECO:0000256" key="4">
    <source>
        <dbReference type="ARBA" id="ARBA00017504"/>
    </source>
</evidence>
<evidence type="ECO:0000313" key="16">
    <source>
        <dbReference type="EMBL" id="MDH0124475.1"/>
    </source>
</evidence>
<evidence type="ECO:0000256" key="11">
    <source>
        <dbReference type="ARBA" id="ARBA00023004"/>
    </source>
</evidence>
<dbReference type="PIRSF" id="PIRSF004638">
    <property type="entry name" value="UCP004638"/>
    <property type="match status" value="1"/>
</dbReference>
<evidence type="ECO:0000256" key="14">
    <source>
        <dbReference type="HAMAP-Rule" id="MF_02239"/>
    </source>
</evidence>
<keyword evidence="11 14" id="KW-0408">Iron</keyword>
<dbReference type="NCBIfam" id="TIGR00701">
    <property type="entry name" value="protoporphyrinogen oxidase HemJ"/>
    <property type="match status" value="1"/>
</dbReference>
<evidence type="ECO:0000256" key="5">
    <source>
        <dbReference type="ARBA" id="ARBA00022475"/>
    </source>
</evidence>
<reference evidence="16" key="1">
    <citation type="submission" date="2022-09" db="EMBL/GenBank/DDBJ databases">
        <title>Intensive care unit water sources are persistently colonized with multi-drug resistant bacteria and are the site of extensive horizontal gene transfer of antibiotic resistance genes.</title>
        <authorList>
            <person name="Diorio-Toth L."/>
        </authorList>
    </citation>
    <scope>NUCLEOTIDE SEQUENCE</scope>
    <source>
        <strain evidence="16">GD04153</strain>
    </source>
</reference>
<dbReference type="EC" id="1.3.99.-" evidence="14 15"/>
<feature type="transmembrane region" description="Helical" evidence="14">
    <location>
        <begin position="12"/>
        <end position="34"/>
    </location>
</feature>
<dbReference type="GO" id="GO:0005886">
    <property type="term" value="C:plasma membrane"/>
    <property type="evidence" value="ECO:0007669"/>
    <property type="project" value="UniProtKB-SubCell"/>
</dbReference>
<feature type="transmembrane region" description="Helical" evidence="14">
    <location>
        <begin position="115"/>
        <end position="136"/>
    </location>
</feature>
<sequence>MSQTAPENRGSAVAIRTVVALVVVALGVWALFHVNPADAYLWVKSLHVIAVIAWMAGMLYLPRLFVYHTAAKPGSETSETFKVMEKRLLRFIINPAMIVTWIAGLWMAWEIYGFQGGWLHAKLLLVVLMSGLHGYLSKSTRLFAEDRNTRSAKHWRIINEVPTVLMILIVILVIVKPF</sequence>
<keyword evidence="7 14" id="KW-0812">Transmembrane</keyword>
<evidence type="ECO:0000256" key="6">
    <source>
        <dbReference type="ARBA" id="ARBA00022617"/>
    </source>
</evidence>
<evidence type="ECO:0000256" key="7">
    <source>
        <dbReference type="ARBA" id="ARBA00022692"/>
    </source>
</evidence>
<dbReference type="HAMAP" id="MF_02239">
    <property type="entry name" value="HemJ"/>
    <property type="match status" value="1"/>
</dbReference>
<dbReference type="Proteomes" id="UP001158087">
    <property type="component" value="Unassembled WGS sequence"/>
</dbReference>
<comment type="similarity">
    <text evidence="3 14 15">Belongs to the HemJ family.</text>
</comment>
<evidence type="ECO:0000256" key="15">
    <source>
        <dbReference type="PIRNR" id="PIRNR004638"/>
    </source>
</evidence>
<accession>A0AA42GY61</accession>
<dbReference type="Pfam" id="PF03653">
    <property type="entry name" value="UPF0093"/>
    <property type="match status" value="1"/>
</dbReference>
<comment type="subcellular location">
    <subcellularLocation>
        <location evidence="1 14">Cell membrane</location>
        <topology evidence="1 14">Multi-pass membrane protein</topology>
    </subcellularLocation>
</comment>
<comment type="pathway">
    <text evidence="2 14 15">Porphyrin-containing compound metabolism; protoporphyrin-IX biosynthesis; protoporphyrin-IX from protoporphyrinogen-IX: step 1/1.</text>
</comment>
<evidence type="ECO:0000256" key="9">
    <source>
        <dbReference type="ARBA" id="ARBA00022989"/>
    </source>
</evidence>
<feature type="transmembrane region" description="Helical" evidence="14">
    <location>
        <begin position="157"/>
        <end position="175"/>
    </location>
</feature>
<evidence type="ECO:0000256" key="3">
    <source>
        <dbReference type="ARBA" id="ARBA00006501"/>
    </source>
</evidence>
<dbReference type="PANTHER" id="PTHR40255:SF1">
    <property type="entry name" value="PROTOPORPHYRINOGEN IX OXIDASE"/>
    <property type="match status" value="1"/>
</dbReference>
<comment type="cofactor">
    <cofactor evidence="14 15">
        <name>heme b</name>
        <dbReference type="ChEBI" id="CHEBI:60344"/>
    </cofactor>
    <text evidence="14 15">Binds 1 heme b (iron(II)-protoporphyrin IX) group per subunit.</text>
</comment>
<organism evidence="16 17">
    <name type="scientific">Brucella intermedia GD04153</name>
    <dbReference type="NCBI Taxonomy" id="2975438"/>
    <lineage>
        <taxon>Bacteria</taxon>
        <taxon>Pseudomonadati</taxon>
        <taxon>Pseudomonadota</taxon>
        <taxon>Alphaproteobacteria</taxon>
        <taxon>Hyphomicrobiales</taxon>
        <taxon>Brucellaceae</taxon>
        <taxon>Brucella/Ochrobactrum group</taxon>
        <taxon>Brucella</taxon>
    </lineage>
</organism>
<keyword evidence="8 14" id="KW-0479">Metal-binding</keyword>
<keyword evidence="10 14" id="KW-0560">Oxidoreductase</keyword>
<evidence type="ECO:0000256" key="13">
    <source>
        <dbReference type="ARBA" id="ARBA00048390"/>
    </source>
</evidence>
<comment type="caution">
    <text evidence="16">The sequence shown here is derived from an EMBL/GenBank/DDBJ whole genome shotgun (WGS) entry which is preliminary data.</text>
</comment>
<keyword evidence="12 14" id="KW-0472">Membrane</keyword>
<dbReference type="GO" id="GO:0046872">
    <property type="term" value="F:metal ion binding"/>
    <property type="evidence" value="ECO:0007669"/>
    <property type="project" value="UniProtKB-KW"/>
</dbReference>
<evidence type="ECO:0000256" key="10">
    <source>
        <dbReference type="ARBA" id="ARBA00023002"/>
    </source>
</evidence>
<feature type="transmembrane region" description="Helical" evidence="14">
    <location>
        <begin position="88"/>
        <end position="109"/>
    </location>
</feature>
<dbReference type="EMBL" id="JAODYY010000004">
    <property type="protein sequence ID" value="MDH0124475.1"/>
    <property type="molecule type" value="Genomic_DNA"/>
</dbReference>
<comment type="catalytic activity">
    <reaction evidence="13 14 15">
        <text>protoporphyrinogen IX + 3 A = protoporphyrin IX + 3 AH2</text>
        <dbReference type="Rhea" id="RHEA:62000"/>
        <dbReference type="ChEBI" id="CHEBI:13193"/>
        <dbReference type="ChEBI" id="CHEBI:17499"/>
        <dbReference type="ChEBI" id="CHEBI:57306"/>
        <dbReference type="ChEBI" id="CHEBI:57307"/>
    </reaction>
</comment>
<protein>
    <recommendedName>
        <fullName evidence="4 14">Protoporphyrinogen IX oxidase</fullName>
        <shortName evidence="14">PPO</shortName>
        <ecNumber evidence="14 15">1.3.99.-</ecNumber>
    </recommendedName>
</protein>